<reference evidence="2 3" key="1">
    <citation type="journal article" date="2016" name="Sci. Rep.">
        <title>Metabolic traits of an uncultured archaeal lineage -MSBL1- from brine pools of the Red Sea.</title>
        <authorList>
            <person name="Mwirichia R."/>
            <person name="Alam I."/>
            <person name="Rashid M."/>
            <person name="Vinu M."/>
            <person name="Ba-Alawi W."/>
            <person name="Anthony Kamau A."/>
            <person name="Kamanda Ngugi D."/>
            <person name="Goker M."/>
            <person name="Klenk H.P."/>
            <person name="Bajic V."/>
            <person name="Stingl U."/>
        </authorList>
    </citation>
    <scope>NUCLEOTIDE SEQUENCE [LARGE SCALE GENOMIC DNA]</scope>
    <source>
        <strain evidence="2">SCGC-AAA259D14</strain>
    </source>
</reference>
<name>A0A133U391_9EURY</name>
<organism evidence="2 3">
    <name type="scientific">candidate division MSBL1 archaeon SCGC-AAA259D14</name>
    <dbReference type="NCBI Taxonomy" id="1698261"/>
    <lineage>
        <taxon>Archaea</taxon>
        <taxon>Methanobacteriati</taxon>
        <taxon>Methanobacteriota</taxon>
        <taxon>candidate division MSBL1</taxon>
    </lineage>
</organism>
<dbReference type="AlphaFoldDB" id="A0A133U391"/>
<accession>A0A133U391</accession>
<feature type="transmembrane region" description="Helical" evidence="1">
    <location>
        <begin position="570"/>
        <end position="590"/>
    </location>
</feature>
<keyword evidence="1" id="KW-0812">Transmembrane</keyword>
<dbReference type="Proteomes" id="UP000070589">
    <property type="component" value="Unassembled WGS sequence"/>
</dbReference>
<gene>
    <name evidence="2" type="ORF">AKJ62_04725</name>
</gene>
<keyword evidence="1" id="KW-1133">Transmembrane helix</keyword>
<keyword evidence="3" id="KW-1185">Reference proteome</keyword>
<feature type="transmembrane region" description="Helical" evidence="1">
    <location>
        <begin position="328"/>
        <end position="346"/>
    </location>
</feature>
<protein>
    <recommendedName>
        <fullName evidence="4">Type II secretion system protein GspF domain-containing protein</fullName>
    </recommendedName>
</protein>
<feature type="transmembrane region" description="Helical" evidence="1">
    <location>
        <begin position="46"/>
        <end position="67"/>
    </location>
</feature>
<comment type="caution">
    <text evidence="2">The sequence shown here is derived from an EMBL/GenBank/DDBJ whole genome shotgun (WGS) entry which is preliminary data.</text>
</comment>
<evidence type="ECO:0000313" key="2">
    <source>
        <dbReference type="EMBL" id="KXA88656.1"/>
    </source>
</evidence>
<dbReference type="EMBL" id="LHXL01000094">
    <property type="protein sequence ID" value="KXA88656.1"/>
    <property type="molecule type" value="Genomic_DNA"/>
</dbReference>
<evidence type="ECO:0000313" key="3">
    <source>
        <dbReference type="Proteomes" id="UP000070589"/>
    </source>
</evidence>
<keyword evidence="1" id="KW-0472">Membrane</keyword>
<evidence type="ECO:0000256" key="1">
    <source>
        <dbReference type="SAM" id="Phobius"/>
    </source>
</evidence>
<feature type="transmembrane region" description="Helical" evidence="1">
    <location>
        <begin position="256"/>
        <end position="276"/>
    </location>
</feature>
<feature type="transmembrane region" description="Helical" evidence="1">
    <location>
        <begin position="229"/>
        <end position="250"/>
    </location>
</feature>
<feature type="transmembrane region" description="Helical" evidence="1">
    <location>
        <begin position="302"/>
        <end position="322"/>
    </location>
</feature>
<feature type="transmembrane region" description="Helical" evidence="1">
    <location>
        <begin position="527"/>
        <end position="549"/>
    </location>
</feature>
<evidence type="ECO:0008006" key="4">
    <source>
        <dbReference type="Google" id="ProtNLM"/>
    </source>
</evidence>
<proteinExistence type="predicted"/>
<feature type="transmembrane region" description="Helical" evidence="1">
    <location>
        <begin position="73"/>
        <end position="95"/>
    </location>
</feature>
<sequence>MNFDNLYARFCRFAGRWRSLRDFQKPSNELERNLELIDLGVGPREVIAFAFLGIIFGTVIIGVILGITLILNFSLVTMLVLIPLPVLLYFVIGFYPKWRAEKERNKNLKLFPHLINYLSVSLKINPNLEEAANFSASQDRVRVKDFRSEVWKASIGVYAGVEEALSRFVQRWKEGNKEFKRSVDLLKSSISEKDDSARSKILDRALNTVFEGVQNQMEDFVADIQLPTVMIYGIGVLLPLILLAVLPVLSSSGFQLSGLELALVYCLLIPSVIYFLKKQVLSNRPAAFFSTEIPSEDDFKQAFCLSCAIFLIPTLTVLFLNMSRTIEVMVVLWSLTSGISGFCHLSSEKTLKIRKMNEELEEEFCSALTQLGNQFKRNRPPEDVFRRTAEIMKGSEVSKILKKTSANIRTGGMNTGSALFDDRKGSLNNVHSHTINNTFRMITNLLGRSTRVTGEAILLIANHLKRLTEVEKQIRRTLQDIVSSMKSVVFFFAPLIASITVQLQDLLSEKTKDMVFFGGGLVKVSSSTFLAVLGFYIIILTTVLTSYIVEIENGDDWLLKRVMLAKTLPISMIVFSFGLVIGREILTVLVG</sequence>
<feature type="transmembrane region" description="Helical" evidence="1">
    <location>
        <begin position="488"/>
        <end position="507"/>
    </location>
</feature>